<dbReference type="AlphaFoldDB" id="E0S4H8"/>
<dbReference type="InterPro" id="IPR037041">
    <property type="entry name" value="Trigger_fac_C_sf"/>
</dbReference>
<dbReference type="GO" id="GO:0015031">
    <property type="term" value="P:protein transport"/>
    <property type="evidence" value="ECO:0007669"/>
    <property type="project" value="InterPro"/>
</dbReference>
<evidence type="ECO:0000313" key="7">
    <source>
        <dbReference type="Proteomes" id="UP000001299"/>
    </source>
</evidence>
<accession>E0S4H8</accession>
<feature type="chain" id="PRO_5038936253" evidence="4">
    <location>
        <begin position="25"/>
        <end position="408"/>
    </location>
</feature>
<feature type="signal peptide" evidence="4">
    <location>
        <begin position="1"/>
        <end position="24"/>
    </location>
</feature>
<dbReference type="GO" id="GO:0006457">
    <property type="term" value="P:protein folding"/>
    <property type="evidence" value="ECO:0007669"/>
    <property type="project" value="InterPro"/>
</dbReference>
<dbReference type="Pfam" id="PF05698">
    <property type="entry name" value="Trigger_C"/>
    <property type="match status" value="1"/>
</dbReference>
<feature type="region of interest" description="Disordered" evidence="3">
    <location>
        <begin position="358"/>
        <end position="408"/>
    </location>
</feature>
<gene>
    <name evidence="6" type="ordered locus">bpr_II373</name>
</gene>
<dbReference type="InterPro" id="IPR008880">
    <property type="entry name" value="Trigger_fac_C"/>
</dbReference>
<reference evidence="6 7" key="1">
    <citation type="journal article" date="2010" name="PLoS ONE">
        <title>The glycobiome of the rumen bacterium Butyrivibrio proteoclasticus B316(T) highlights adaptation to a polysaccharide-rich environment.</title>
        <authorList>
            <person name="Kelly W.J."/>
            <person name="Leahy S.C."/>
            <person name="Altermann E."/>
            <person name="Yeoman C.J."/>
            <person name="Dunne J.C."/>
            <person name="Kong Z."/>
            <person name="Pacheco D.M."/>
            <person name="Li D."/>
            <person name="Noel S.J."/>
            <person name="Moon C.D."/>
            <person name="Cookson A.L."/>
            <person name="Attwood G.T."/>
        </authorList>
    </citation>
    <scope>NUCLEOTIDE SEQUENCE [LARGE SCALE GENOMIC DNA]</scope>
    <source>
        <strain evidence="7">ATCC 51982 / DSM 14932 / B316</strain>
        <plasmid evidence="7">Plasmid pCY360</plasmid>
    </source>
</reference>
<keyword evidence="7" id="KW-1185">Reference proteome</keyword>
<proteinExistence type="predicted"/>
<dbReference type="Proteomes" id="UP000001299">
    <property type="component" value="Plasmid pCY360"/>
</dbReference>
<dbReference type="KEGG" id="bpb:bpr_II373"/>
<geneLocation type="plasmid" evidence="6 7">
    <name>pCY360</name>
</geneLocation>
<evidence type="ECO:0000256" key="1">
    <source>
        <dbReference type="ARBA" id="ARBA00023110"/>
    </source>
</evidence>
<dbReference type="Gene3D" id="3.10.50.40">
    <property type="match status" value="1"/>
</dbReference>
<keyword evidence="1" id="KW-0697">Rotamase</keyword>
<name>E0S4H8_BUTPB</name>
<dbReference type="PROSITE" id="PS51257">
    <property type="entry name" value="PROKAR_LIPOPROTEIN"/>
    <property type="match status" value="1"/>
</dbReference>
<evidence type="ECO:0000259" key="5">
    <source>
        <dbReference type="Pfam" id="PF05698"/>
    </source>
</evidence>
<evidence type="ECO:0000256" key="4">
    <source>
        <dbReference type="SAM" id="SignalP"/>
    </source>
</evidence>
<protein>
    <submittedName>
        <fullName evidence="6">Trigger factor C-terminal domain-containing protein</fullName>
    </submittedName>
</protein>
<dbReference type="EMBL" id="CP001812">
    <property type="protein sequence ID" value="ADL36310.1"/>
    <property type="molecule type" value="Genomic_DNA"/>
</dbReference>
<keyword evidence="6" id="KW-0614">Plasmid</keyword>
<feature type="domain" description="Trigger factor C-terminal" evidence="5">
    <location>
        <begin position="178"/>
        <end position="346"/>
    </location>
</feature>
<dbReference type="GO" id="GO:0003755">
    <property type="term" value="F:peptidyl-prolyl cis-trans isomerase activity"/>
    <property type="evidence" value="ECO:0007669"/>
    <property type="project" value="UniProtKB-KW"/>
</dbReference>
<dbReference type="InterPro" id="IPR027304">
    <property type="entry name" value="Trigger_fact/SurA_dom_sf"/>
</dbReference>
<dbReference type="SUPFAM" id="SSF109998">
    <property type="entry name" value="Triger factor/SurA peptide-binding domain-like"/>
    <property type="match status" value="1"/>
</dbReference>
<sequence>MNLRRKTKNALTGILIAGVIVSTAACGTASENRVAVNDVFLNDYRNMEITTTLKEATEDDVKEELEHIAKDYNYVVPIDKAVSSDSTVDISLTKKNADGSIDEASTLTATIVLGNDSVPAELEEAVIGLSKGETKEFESTDSSGEKTPYVVEVVTVYEYGEITDDIAGGLGIDGVTDLESLKKYLIDALNRDNKDIYKNELKTEISNTLYNNCKVNNIQEHLKNEYYDILYKQLTDLVEYYSDTSEEEVTLYDLVSPTMEKEGYVGTTEDYIAYCAERNAKLYLIYKAIAEKESISVDDIDAYSLAATDWASQTSEYDTLKDFISDNSFESYERDALADAVMDYLVNLYAGDIFKDDSSDAPGEISQDENSLDEALEEASNELSFEEKTEETQPEEVSGAAASSQTSN</sequence>
<evidence type="ECO:0000256" key="2">
    <source>
        <dbReference type="ARBA" id="ARBA00023235"/>
    </source>
</evidence>
<organism evidence="6 7">
    <name type="scientific">Butyrivibrio proteoclasticus (strain ATCC 51982 / DSM 14932 / B316)</name>
    <name type="common">Clostridium proteoclasticum</name>
    <dbReference type="NCBI Taxonomy" id="515622"/>
    <lineage>
        <taxon>Bacteria</taxon>
        <taxon>Bacillati</taxon>
        <taxon>Bacillota</taxon>
        <taxon>Clostridia</taxon>
        <taxon>Lachnospirales</taxon>
        <taxon>Lachnospiraceae</taxon>
        <taxon>Butyrivibrio</taxon>
    </lineage>
</organism>
<dbReference type="InterPro" id="IPR046357">
    <property type="entry name" value="PPIase_dom_sf"/>
</dbReference>
<evidence type="ECO:0000256" key="3">
    <source>
        <dbReference type="SAM" id="MobiDB-lite"/>
    </source>
</evidence>
<dbReference type="HOGENOM" id="CLU_673829_0_0_9"/>
<dbReference type="Gene3D" id="1.10.3120.10">
    <property type="entry name" value="Trigger factor, C-terminal domain"/>
    <property type="match status" value="1"/>
</dbReference>
<dbReference type="SUPFAM" id="SSF54534">
    <property type="entry name" value="FKBP-like"/>
    <property type="match status" value="1"/>
</dbReference>
<keyword evidence="4" id="KW-0732">Signal</keyword>
<keyword evidence="2" id="KW-0413">Isomerase</keyword>
<feature type="compositionally biased region" description="Acidic residues" evidence="3">
    <location>
        <begin position="366"/>
        <end position="380"/>
    </location>
</feature>
<evidence type="ECO:0000313" key="6">
    <source>
        <dbReference type="EMBL" id="ADL36310.1"/>
    </source>
</evidence>